<dbReference type="HOGENOM" id="CLU_070658_0_0_4"/>
<dbReference type="SUPFAM" id="SSF47616">
    <property type="entry name" value="GST C-terminal domain-like"/>
    <property type="match status" value="1"/>
</dbReference>
<accession>G0ADZ6</accession>
<dbReference type="KEGG" id="cfu:CFU_4023"/>
<evidence type="ECO:0000313" key="3">
    <source>
        <dbReference type="Proteomes" id="UP000008392"/>
    </source>
</evidence>
<dbReference type="GO" id="GO:0004364">
    <property type="term" value="F:glutathione transferase activity"/>
    <property type="evidence" value="ECO:0007669"/>
    <property type="project" value="UniProtKB-EC"/>
</dbReference>
<dbReference type="RefSeq" id="WP_014007997.1">
    <property type="nucleotide sequence ID" value="NC_015856.1"/>
</dbReference>
<dbReference type="PROSITE" id="PS50404">
    <property type="entry name" value="GST_NTER"/>
    <property type="match status" value="1"/>
</dbReference>
<dbReference type="Pfam" id="PF13409">
    <property type="entry name" value="GST_N_2"/>
    <property type="match status" value="1"/>
</dbReference>
<dbReference type="Gene3D" id="3.40.30.10">
    <property type="entry name" value="Glutaredoxin"/>
    <property type="match status" value="1"/>
</dbReference>
<dbReference type="GO" id="GO:0006559">
    <property type="term" value="P:L-phenylalanine catabolic process"/>
    <property type="evidence" value="ECO:0007669"/>
    <property type="project" value="TreeGrafter"/>
</dbReference>
<reference evidence="3" key="6">
    <citation type="submission" date="2011-05" db="EMBL/GenBank/DDBJ databases">
        <title>Complete sequence of Collimonas fungivorans Ter331.</title>
        <authorList>
            <person name="Leveau J.H."/>
        </authorList>
    </citation>
    <scope>NUCLEOTIDE SEQUENCE [LARGE SCALE GENOMIC DNA]</scope>
    <source>
        <strain evidence="3">Ter331</strain>
    </source>
</reference>
<organism evidence="2 3">
    <name type="scientific">Collimonas fungivorans (strain Ter331)</name>
    <dbReference type="NCBI Taxonomy" id="1005048"/>
    <lineage>
        <taxon>Bacteria</taxon>
        <taxon>Pseudomonadati</taxon>
        <taxon>Pseudomonadota</taxon>
        <taxon>Betaproteobacteria</taxon>
        <taxon>Burkholderiales</taxon>
        <taxon>Oxalobacteraceae</taxon>
        <taxon>Collimonas</taxon>
    </lineage>
</organism>
<evidence type="ECO:0000313" key="2">
    <source>
        <dbReference type="EMBL" id="AEK63845.1"/>
    </source>
</evidence>
<dbReference type="PANTHER" id="PTHR42673:SF4">
    <property type="entry name" value="MALEYLACETOACETATE ISOMERASE"/>
    <property type="match status" value="1"/>
</dbReference>
<name>G0ADZ6_COLFT</name>
<protein>
    <submittedName>
        <fullName evidence="2">Putative glutathione S-transferase</fullName>
        <ecNumber evidence="2">2.5.1.18</ecNumber>
    </submittedName>
</protein>
<dbReference type="EMBL" id="CP002745">
    <property type="protein sequence ID" value="AEK63845.1"/>
    <property type="molecule type" value="Genomic_DNA"/>
</dbReference>
<dbReference type="STRING" id="1005048.CFU_4023"/>
<reference evidence="2 3" key="5">
    <citation type="journal article" date="2011" name="ISME J.">
        <title>Dual transcriptional profiling of a bacterial/fungal confrontation: Collimonas fungivorans versus Aspergillus niger.</title>
        <authorList>
            <person name="Mela F."/>
            <person name="Fritsche K."/>
            <person name="de Boer W."/>
            <person name="van Veen J.A."/>
            <person name="de Graaff L.H."/>
            <person name="van den Berg M."/>
            <person name="Leveau J.H."/>
        </authorList>
    </citation>
    <scope>NUCLEOTIDE SEQUENCE [LARGE SCALE GENOMIC DNA]</scope>
    <source>
        <strain evidence="2 3">Ter331</strain>
    </source>
</reference>
<dbReference type="CDD" id="cd03194">
    <property type="entry name" value="GST_C_3"/>
    <property type="match status" value="1"/>
</dbReference>
<dbReference type="InterPro" id="IPR040079">
    <property type="entry name" value="Glutathione_S-Trfase"/>
</dbReference>
<dbReference type="GO" id="GO:0006749">
    <property type="term" value="P:glutathione metabolic process"/>
    <property type="evidence" value="ECO:0007669"/>
    <property type="project" value="TreeGrafter"/>
</dbReference>
<gene>
    <name evidence="2" type="ordered locus">CFU_4023</name>
</gene>
<reference evidence="2 3" key="2">
    <citation type="journal article" date="2006" name="J. Microbiol. Methods">
        <title>Genomic flank-sequencing of plasposon insertion sites for rapid identification of functional genes.</title>
        <authorList>
            <person name="Leveau J.H."/>
            <person name="Gerards S."/>
            <person name="Fritsche K."/>
            <person name="Zondag G."/>
            <person name="van Veen J.A."/>
        </authorList>
    </citation>
    <scope>NUCLEOTIDE SEQUENCE [LARGE SCALE GENOMIC DNA]</scope>
    <source>
        <strain evidence="2 3">Ter331</strain>
    </source>
</reference>
<dbReference type="SUPFAM" id="SSF52833">
    <property type="entry name" value="Thioredoxin-like"/>
    <property type="match status" value="1"/>
</dbReference>
<keyword evidence="2" id="KW-0808">Transferase</keyword>
<dbReference type="InterPro" id="IPR004045">
    <property type="entry name" value="Glutathione_S-Trfase_N"/>
</dbReference>
<dbReference type="PANTHER" id="PTHR42673">
    <property type="entry name" value="MALEYLACETOACETATE ISOMERASE"/>
    <property type="match status" value="1"/>
</dbReference>
<keyword evidence="3" id="KW-1185">Reference proteome</keyword>
<dbReference type="Proteomes" id="UP000008392">
    <property type="component" value="Chromosome"/>
</dbReference>
<reference evidence="2 3" key="3">
    <citation type="journal article" date="2008" name="FEMS Microbiol. Ecol.">
        <title>Identification and characterization of genes underlying chitinolysis in Collimonas fungivorans Ter331.</title>
        <authorList>
            <person name="Fritsche K."/>
            <person name="de Boer W."/>
            <person name="Gerards S."/>
            <person name="van den Berg M."/>
            <person name="van Veen J.A."/>
            <person name="Leveau J.H."/>
        </authorList>
    </citation>
    <scope>NUCLEOTIDE SEQUENCE [LARGE SCALE GENOMIC DNA]</scope>
    <source>
        <strain evidence="2 3">Ter331</strain>
    </source>
</reference>
<evidence type="ECO:0000259" key="1">
    <source>
        <dbReference type="PROSITE" id="PS50404"/>
    </source>
</evidence>
<dbReference type="eggNOG" id="COG0625">
    <property type="taxonomic scope" value="Bacteria"/>
</dbReference>
<dbReference type="Gene3D" id="1.20.1050.10">
    <property type="match status" value="1"/>
</dbReference>
<reference evidence="2 3" key="4">
    <citation type="journal article" date="2010" name="Environ. Microbiol.">
        <title>The bacterial genus Collimonas: mycophagy, weathering and other adaptive solutions to life in oligotrophic soil environments.</title>
        <authorList>
            <person name="Leveau J.H."/>
            <person name="Uroz S."/>
            <person name="de Boer W."/>
        </authorList>
    </citation>
    <scope>NUCLEOTIDE SEQUENCE [LARGE SCALE GENOMIC DNA]</scope>
    <source>
        <strain evidence="2 3">Ter331</strain>
    </source>
</reference>
<dbReference type="AlphaFoldDB" id="G0ADZ6"/>
<dbReference type="Pfam" id="PF13410">
    <property type="entry name" value="GST_C_2"/>
    <property type="match status" value="1"/>
</dbReference>
<feature type="domain" description="GST N-terminal" evidence="1">
    <location>
        <begin position="22"/>
        <end position="102"/>
    </location>
</feature>
<reference evidence="2 3" key="1">
    <citation type="journal article" date="2004" name="Environ. Microbiol.">
        <title>Phylogeny-function analysis of (meta)genomic libraries: screening for expression of ribosomal RNA genes by large-insert library fluorescent in situ hybridization (LIL-FISH).</title>
        <authorList>
            <person name="Leveau J.H."/>
            <person name="Gerards S."/>
            <person name="de Boer W."/>
            <person name="van Veen J.A."/>
        </authorList>
    </citation>
    <scope>NUCLEOTIDE SEQUENCE [LARGE SCALE GENOMIC DNA]</scope>
    <source>
        <strain evidence="2 3">Ter331</strain>
    </source>
</reference>
<dbReference type="InterPro" id="IPR036249">
    <property type="entry name" value="Thioredoxin-like_sf"/>
</dbReference>
<dbReference type="GO" id="GO:0016034">
    <property type="term" value="F:maleylacetoacetate isomerase activity"/>
    <property type="evidence" value="ECO:0007669"/>
    <property type="project" value="TreeGrafter"/>
</dbReference>
<dbReference type="EC" id="2.5.1.18" evidence="2"/>
<dbReference type="CDD" id="cd03043">
    <property type="entry name" value="GST_N_1"/>
    <property type="match status" value="1"/>
</dbReference>
<dbReference type="InterPro" id="IPR036282">
    <property type="entry name" value="Glutathione-S-Trfase_C_sf"/>
</dbReference>
<proteinExistence type="predicted"/>
<dbReference type="SFLD" id="SFLDS00019">
    <property type="entry name" value="Glutathione_Transferase_(cytos"/>
    <property type="match status" value="1"/>
</dbReference>
<sequence>MQTTELDPSLSAALQKAGADGLLLVIANKNYSSWSMRPWVAMTAFGIPFKELKILLRQADTANRIGRYSASGRLPILMVGETAIWDSLAICEYLAEQFPDLGMWPQDMLARATARSICAEMHSGFAALRSDMPMDIRTNKPGYGRTAGAQADIARVVEIWETCLSEFGHHQFLFGAFSIADAYFAPVVMRFRSYGVSLAPALQAYAERVQAHPAVARWMQEALAETEILPDAVPPD</sequence>